<proteinExistence type="predicted"/>
<dbReference type="AlphaFoldDB" id="A0A2R5GVF7"/>
<organism evidence="2 3">
    <name type="scientific">Hondaea fermentalgiana</name>
    <dbReference type="NCBI Taxonomy" id="2315210"/>
    <lineage>
        <taxon>Eukaryota</taxon>
        <taxon>Sar</taxon>
        <taxon>Stramenopiles</taxon>
        <taxon>Bigyra</taxon>
        <taxon>Labyrinthulomycetes</taxon>
        <taxon>Thraustochytrida</taxon>
        <taxon>Thraustochytriidae</taxon>
        <taxon>Hondaea</taxon>
    </lineage>
</organism>
<evidence type="ECO:0000313" key="3">
    <source>
        <dbReference type="Proteomes" id="UP000241890"/>
    </source>
</evidence>
<dbReference type="EMBL" id="BEYU01000186">
    <property type="protein sequence ID" value="GBG34309.1"/>
    <property type="molecule type" value="Genomic_DNA"/>
</dbReference>
<feature type="region of interest" description="Disordered" evidence="1">
    <location>
        <begin position="154"/>
        <end position="176"/>
    </location>
</feature>
<comment type="caution">
    <text evidence="2">The sequence shown here is derived from an EMBL/GenBank/DDBJ whole genome shotgun (WGS) entry which is preliminary data.</text>
</comment>
<sequence length="192" mass="21993">MEWLDSFREGCRAALQAELVPTRLETLSQHIVEDSRDEMSDSMQSMQSVESRSTDSSASTVSMLSSENSLQLEMGQHAAPRDKSCIRPKAPETPRSRSLAVFGIPHLEGLLVPSEQDMKDAERWKSRIQKLRRFLAWDDIPLSFFVDEIVADVDLDSDDEEEDDDDEEEKEEEEKVTCLQVLEDLFAPFFFE</sequence>
<name>A0A2R5GVF7_9STRA</name>
<keyword evidence="3" id="KW-1185">Reference proteome</keyword>
<evidence type="ECO:0000256" key="1">
    <source>
        <dbReference type="SAM" id="MobiDB-lite"/>
    </source>
</evidence>
<dbReference type="InParanoid" id="A0A2R5GVF7"/>
<evidence type="ECO:0000313" key="2">
    <source>
        <dbReference type="EMBL" id="GBG34309.1"/>
    </source>
</evidence>
<gene>
    <name evidence="2" type="ORF">FCC1311_105322</name>
</gene>
<accession>A0A2R5GVF7</accession>
<feature type="compositionally biased region" description="Low complexity" evidence="1">
    <location>
        <begin position="41"/>
        <end position="66"/>
    </location>
</feature>
<reference evidence="2 3" key="1">
    <citation type="submission" date="2017-12" db="EMBL/GenBank/DDBJ databases">
        <title>Sequencing, de novo assembly and annotation of complete genome of a new Thraustochytrid species, strain FCC1311.</title>
        <authorList>
            <person name="Sedici K."/>
            <person name="Godart F."/>
            <person name="Aiese Cigliano R."/>
            <person name="Sanseverino W."/>
            <person name="Barakat M."/>
            <person name="Ortet P."/>
            <person name="Marechal E."/>
            <person name="Cagnac O."/>
            <person name="Amato A."/>
        </authorList>
    </citation>
    <scope>NUCLEOTIDE SEQUENCE [LARGE SCALE GENOMIC DNA]</scope>
</reference>
<dbReference type="Proteomes" id="UP000241890">
    <property type="component" value="Unassembled WGS sequence"/>
</dbReference>
<protein>
    <submittedName>
        <fullName evidence="2">Uncharacterized protein</fullName>
    </submittedName>
</protein>
<feature type="region of interest" description="Disordered" evidence="1">
    <location>
        <begin position="34"/>
        <end position="66"/>
    </location>
</feature>
<feature type="compositionally biased region" description="Acidic residues" evidence="1">
    <location>
        <begin position="154"/>
        <end position="174"/>
    </location>
</feature>